<evidence type="ECO:0000256" key="5">
    <source>
        <dbReference type="ARBA" id="ARBA00022692"/>
    </source>
</evidence>
<dbReference type="GO" id="GO:0005886">
    <property type="term" value="C:plasma membrane"/>
    <property type="evidence" value="ECO:0007669"/>
    <property type="project" value="UniProtKB-SubCell"/>
</dbReference>
<dbReference type="PANTHER" id="PTHR39583">
    <property type="entry name" value="TYPE II SECRETION SYSTEM PROTEIN J-RELATED"/>
    <property type="match status" value="1"/>
</dbReference>
<evidence type="ECO:0000256" key="3">
    <source>
        <dbReference type="ARBA" id="ARBA00022481"/>
    </source>
</evidence>
<dbReference type="RefSeq" id="WP_133610353.1">
    <property type="nucleotide sequence ID" value="NZ_SNXW01000008.1"/>
</dbReference>
<dbReference type="EMBL" id="SNXW01000008">
    <property type="protein sequence ID" value="TDP81369.1"/>
    <property type="molecule type" value="Genomic_DNA"/>
</dbReference>
<proteinExistence type="predicted"/>
<keyword evidence="6" id="KW-1133">Transmembrane helix</keyword>
<comment type="caution">
    <text evidence="9">The sequence shown here is derived from an EMBL/GenBank/DDBJ whole genome shotgun (WGS) entry which is preliminary data.</text>
</comment>
<keyword evidence="2" id="KW-1003">Cell membrane</keyword>
<evidence type="ECO:0000256" key="2">
    <source>
        <dbReference type="ARBA" id="ARBA00022475"/>
    </source>
</evidence>
<dbReference type="PANTHER" id="PTHR39583:SF2">
    <property type="entry name" value="TYPE II SECRETION SYSTEM PROTEIN J"/>
    <property type="match status" value="1"/>
</dbReference>
<dbReference type="SUPFAM" id="SSF54523">
    <property type="entry name" value="Pili subunits"/>
    <property type="match status" value="1"/>
</dbReference>
<organism evidence="9 10">
    <name type="scientific">Aquabacterium commune</name>
    <dbReference type="NCBI Taxonomy" id="70586"/>
    <lineage>
        <taxon>Bacteria</taxon>
        <taxon>Pseudomonadati</taxon>
        <taxon>Pseudomonadota</taxon>
        <taxon>Betaproteobacteria</taxon>
        <taxon>Burkholderiales</taxon>
        <taxon>Aquabacterium</taxon>
    </lineage>
</organism>
<evidence type="ECO:0000256" key="7">
    <source>
        <dbReference type="ARBA" id="ARBA00023136"/>
    </source>
</evidence>
<evidence type="ECO:0000313" key="10">
    <source>
        <dbReference type="Proteomes" id="UP000294593"/>
    </source>
</evidence>
<keyword evidence="7" id="KW-0472">Membrane</keyword>
<dbReference type="Proteomes" id="UP000294593">
    <property type="component" value="Unassembled WGS sequence"/>
</dbReference>
<evidence type="ECO:0000256" key="4">
    <source>
        <dbReference type="ARBA" id="ARBA00022519"/>
    </source>
</evidence>
<keyword evidence="4" id="KW-0997">Cell inner membrane</keyword>
<comment type="subcellular location">
    <subcellularLocation>
        <location evidence="1">Cell inner membrane</location>
        <topology evidence="1">Single-pass membrane protein</topology>
    </subcellularLocation>
</comment>
<dbReference type="AlphaFoldDB" id="A0A4R6R693"/>
<reference evidence="9 10" key="1">
    <citation type="submission" date="2019-03" db="EMBL/GenBank/DDBJ databases">
        <title>Genomic Encyclopedia of Type Strains, Phase IV (KMG-IV): sequencing the most valuable type-strain genomes for metagenomic binning, comparative biology and taxonomic classification.</title>
        <authorList>
            <person name="Goeker M."/>
        </authorList>
    </citation>
    <scope>NUCLEOTIDE SEQUENCE [LARGE SCALE GENOMIC DNA]</scope>
    <source>
        <strain evidence="9 10">DSM 11901</strain>
    </source>
</reference>
<sequence length="242" mass="25408">MAHTPFTQRGFTLIEVLVALLILSVLAATASKGIDAISTARQVADGSLKQTLRVQSVMTQLDADLSQVIDTQIVMGMQFDGANLRLTRRTSAGVQVVVWTVRERRLLRWASPETSRVGDLQAYWRNSNQLQGREVGTLVALNGVDQWQVFCFRNGSLSNCQSTGNVVRVPTASAASGAGGSGGSTTGGTTSGTTGATSGEGAVAALANREQLPQAVRSQLTLGEGSGMAGIVTRDMMLSPQP</sequence>
<dbReference type="InterPro" id="IPR045584">
    <property type="entry name" value="Pilin-like"/>
</dbReference>
<dbReference type="NCBIfam" id="TIGR02532">
    <property type="entry name" value="IV_pilin_GFxxxE"/>
    <property type="match status" value="1"/>
</dbReference>
<evidence type="ECO:0000256" key="1">
    <source>
        <dbReference type="ARBA" id="ARBA00004377"/>
    </source>
</evidence>
<dbReference type="InterPro" id="IPR051621">
    <property type="entry name" value="T2SS_protein_J"/>
</dbReference>
<dbReference type="OrthoDB" id="9151668at2"/>
<accession>A0A4R6R693</accession>
<dbReference type="Pfam" id="PF07963">
    <property type="entry name" value="N_methyl"/>
    <property type="match status" value="1"/>
</dbReference>
<dbReference type="PROSITE" id="PS00409">
    <property type="entry name" value="PROKAR_NTER_METHYL"/>
    <property type="match status" value="1"/>
</dbReference>
<evidence type="ECO:0000256" key="6">
    <source>
        <dbReference type="ARBA" id="ARBA00022989"/>
    </source>
</evidence>
<evidence type="ECO:0000313" key="9">
    <source>
        <dbReference type="EMBL" id="TDP81369.1"/>
    </source>
</evidence>
<keyword evidence="5" id="KW-0812">Transmembrane</keyword>
<keyword evidence="10" id="KW-1185">Reference proteome</keyword>
<evidence type="ECO:0000256" key="8">
    <source>
        <dbReference type="SAM" id="MobiDB-lite"/>
    </source>
</evidence>
<feature type="compositionally biased region" description="Gly residues" evidence="8">
    <location>
        <begin position="177"/>
        <end position="190"/>
    </location>
</feature>
<keyword evidence="3" id="KW-0488">Methylation</keyword>
<protein>
    <submittedName>
        <fullName evidence="9">General secretion pathway protein J</fullName>
    </submittedName>
</protein>
<name>A0A4R6R693_9BURK</name>
<dbReference type="InterPro" id="IPR012902">
    <property type="entry name" value="N_methyl_site"/>
</dbReference>
<feature type="region of interest" description="Disordered" evidence="8">
    <location>
        <begin position="173"/>
        <end position="198"/>
    </location>
</feature>
<gene>
    <name evidence="9" type="ORF">EV672_108154</name>
</gene>